<dbReference type="AlphaFoldDB" id="A0A1C3NXQ2"/>
<gene>
    <name evidence="5" type="ORF">FDG2_2499</name>
</gene>
<dbReference type="SUPFAM" id="SSF52540">
    <property type="entry name" value="P-loop containing nucleoside triphosphate hydrolases"/>
    <property type="match status" value="2"/>
</dbReference>
<dbReference type="GO" id="GO:0005524">
    <property type="term" value="F:ATP binding"/>
    <property type="evidence" value="ECO:0007669"/>
    <property type="project" value="InterPro"/>
</dbReference>
<dbReference type="GO" id="GO:0004386">
    <property type="term" value="F:helicase activity"/>
    <property type="evidence" value="ECO:0007669"/>
    <property type="project" value="UniProtKB-KW"/>
</dbReference>
<name>A0A1C3NXQ2_9ACTN</name>
<dbReference type="Pfam" id="PF00176">
    <property type="entry name" value="SNF2-rel_dom"/>
    <property type="match status" value="1"/>
</dbReference>
<dbReference type="Proteomes" id="UP000199013">
    <property type="component" value="Unassembled WGS sequence"/>
</dbReference>
<keyword evidence="1" id="KW-0378">Hydrolase</keyword>
<dbReference type="PROSITE" id="PS51192">
    <property type="entry name" value="HELICASE_ATP_BIND_1"/>
    <property type="match status" value="1"/>
</dbReference>
<feature type="domain" description="Helicase C-terminal" evidence="4">
    <location>
        <begin position="466"/>
        <end position="613"/>
    </location>
</feature>
<feature type="compositionally biased region" description="Acidic residues" evidence="2">
    <location>
        <begin position="443"/>
        <end position="453"/>
    </location>
</feature>
<dbReference type="InterPro" id="IPR000330">
    <property type="entry name" value="SNF2_N"/>
</dbReference>
<dbReference type="PROSITE" id="PS51194">
    <property type="entry name" value="HELICASE_CTER"/>
    <property type="match status" value="1"/>
</dbReference>
<keyword evidence="6" id="KW-1185">Reference proteome</keyword>
<reference evidence="6" key="1">
    <citation type="submission" date="2016-02" db="EMBL/GenBank/DDBJ databases">
        <authorList>
            <person name="Wibberg D."/>
        </authorList>
    </citation>
    <scope>NUCLEOTIDE SEQUENCE [LARGE SCALE GENOMIC DNA]</scope>
</reference>
<keyword evidence="5" id="KW-0067">ATP-binding</keyword>
<dbReference type="SMART" id="SM00487">
    <property type="entry name" value="DEXDc"/>
    <property type="match status" value="1"/>
</dbReference>
<dbReference type="InterPro" id="IPR001650">
    <property type="entry name" value="Helicase_C-like"/>
</dbReference>
<dbReference type="InterPro" id="IPR027417">
    <property type="entry name" value="P-loop_NTPase"/>
</dbReference>
<feature type="region of interest" description="Disordered" evidence="2">
    <location>
        <begin position="439"/>
        <end position="458"/>
    </location>
</feature>
<evidence type="ECO:0000259" key="3">
    <source>
        <dbReference type="PROSITE" id="PS51192"/>
    </source>
</evidence>
<dbReference type="InterPro" id="IPR014001">
    <property type="entry name" value="Helicase_ATP-bd"/>
</dbReference>
<sequence>MTPVSGQAGLPVPVDAASKGVPSDTHTVVAVADGPPGVRGDSQATYLLDRHMFALWTWSSRAAGAAPPVGDVETLALVVPAPDLSKFEVADIDCVLTEPDKLAGALLDSPGRSVDAWRARIAGGDVPLPIAGHAVPDATGTAVTSAEYAVAVFRHTTAVAAELRTALTAELRPYQIRGVSWLREAVDAHGGAVLADEMGLGKTLQAIGYLVGRADEGPQVVVCPTSLVGNWAHEIARFAPDLRTVIWRGGPLAAMDDRTVVLTGYPTLRIHSPVLTEQQWATAVFDEAQMLKNPRTQVSKAARTIAADAKIALTGTPVENRLEELWALLNLVAPQLFGHKTQFRRRFIRPIADGSLAAAARLRGVIEPVVLMRKKSQVAGSLPPKIHADLICDLTEEQQQLYDRVLERAIEDGFGSGAQRQVRVLAALTALKQVCNHPSLVTDDPDESDDPDELSGRSGKLDLCTDIVANNLETDSPTLVFTQYRKTGELLVRHFGEQFRVSVPFFHGGLNQEQRADIVRRFQADHGPKVLVLSLKAGGTGLTLTRAADVIHFDRWWNPAVEAQASDRVHRIGQTRTVTVTTLTTNTTVEEHIAAMHSRKSALSYIADMSDFAELARLDDDHLITTLRRKRDR</sequence>
<evidence type="ECO:0000256" key="1">
    <source>
        <dbReference type="ARBA" id="ARBA00022801"/>
    </source>
</evidence>
<evidence type="ECO:0000313" key="6">
    <source>
        <dbReference type="Proteomes" id="UP000199013"/>
    </source>
</evidence>
<feature type="domain" description="Helicase ATP-binding" evidence="3">
    <location>
        <begin position="183"/>
        <end position="335"/>
    </location>
</feature>
<dbReference type="CDD" id="cd18793">
    <property type="entry name" value="SF2_C_SNF"/>
    <property type="match status" value="1"/>
</dbReference>
<dbReference type="SMART" id="SM00490">
    <property type="entry name" value="HELICc"/>
    <property type="match status" value="1"/>
</dbReference>
<dbReference type="InterPro" id="IPR049730">
    <property type="entry name" value="SNF2/RAD54-like_C"/>
</dbReference>
<dbReference type="Pfam" id="PF00271">
    <property type="entry name" value="Helicase_C"/>
    <property type="match status" value="1"/>
</dbReference>
<dbReference type="PANTHER" id="PTHR10799">
    <property type="entry name" value="SNF2/RAD54 HELICASE FAMILY"/>
    <property type="match status" value="1"/>
</dbReference>
<feature type="region of interest" description="Disordered" evidence="2">
    <location>
        <begin position="1"/>
        <end position="23"/>
    </location>
</feature>
<dbReference type="Gene3D" id="3.40.50.300">
    <property type="entry name" value="P-loop containing nucleotide triphosphate hydrolases"/>
    <property type="match status" value="1"/>
</dbReference>
<dbReference type="GO" id="GO:0016787">
    <property type="term" value="F:hydrolase activity"/>
    <property type="evidence" value="ECO:0007669"/>
    <property type="project" value="UniProtKB-KW"/>
</dbReference>
<evidence type="ECO:0000313" key="5">
    <source>
        <dbReference type="EMBL" id="SBW22349.1"/>
    </source>
</evidence>
<dbReference type="Gene3D" id="3.40.50.10810">
    <property type="entry name" value="Tandem AAA-ATPase domain"/>
    <property type="match status" value="1"/>
</dbReference>
<dbReference type="EMBL" id="FLUV01001046">
    <property type="protein sequence ID" value="SBW22349.1"/>
    <property type="molecule type" value="Genomic_DNA"/>
</dbReference>
<proteinExistence type="predicted"/>
<evidence type="ECO:0000259" key="4">
    <source>
        <dbReference type="PROSITE" id="PS51194"/>
    </source>
</evidence>
<protein>
    <submittedName>
        <fullName evidence="5">DNA/RNA helicase, superfamily II, SNF2 family</fullName>
    </submittedName>
</protein>
<accession>A0A1C3NXQ2</accession>
<evidence type="ECO:0000256" key="2">
    <source>
        <dbReference type="SAM" id="MobiDB-lite"/>
    </source>
</evidence>
<dbReference type="InterPro" id="IPR038718">
    <property type="entry name" value="SNF2-like_sf"/>
</dbReference>
<keyword evidence="5" id="KW-0547">Nucleotide-binding</keyword>
<organism evidence="5 6">
    <name type="scientific">Candidatus Protofrankia californiensis</name>
    <dbReference type="NCBI Taxonomy" id="1839754"/>
    <lineage>
        <taxon>Bacteria</taxon>
        <taxon>Bacillati</taxon>
        <taxon>Actinomycetota</taxon>
        <taxon>Actinomycetes</taxon>
        <taxon>Frankiales</taxon>
        <taxon>Frankiaceae</taxon>
        <taxon>Protofrankia</taxon>
    </lineage>
</organism>
<keyword evidence="5" id="KW-0347">Helicase</keyword>